<evidence type="ECO:0000313" key="2">
    <source>
        <dbReference type="EMBL" id="KWZ77580.1"/>
    </source>
</evidence>
<keyword evidence="3" id="KW-1185">Reference proteome</keyword>
<feature type="domain" description="Phage capsid-like C-terminal" evidence="1">
    <location>
        <begin position="7"/>
        <end position="294"/>
    </location>
</feature>
<organism evidence="2 3">
    <name type="scientific">Anaerococcus tetradius</name>
    <dbReference type="NCBI Taxonomy" id="33036"/>
    <lineage>
        <taxon>Bacteria</taxon>
        <taxon>Bacillati</taxon>
        <taxon>Bacillota</taxon>
        <taxon>Tissierellia</taxon>
        <taxon>Tissierellales</taxon>
        <taxon>Peptoniphilaceae</taxon>
        <taxon>Anaerococcus</taxon>
    </lineage>
</organism>
<dbReference type="AlphaFoldDB" id="A0A133KDJ4"/>
<dbReference type="RefSeq" id="WP_060929628.1">
    <property type="nucleotide sequence ID" value="NZ_KQ955281.1"/>
</dbReference>
<dbReference type="Pfam" id="PF05065">
    <property type="entry name" value="Phage_capsid"/>
    <property type="match status" value="1"/>
</dbReference>
<dbReference type="PATRIC" id="fig|33036.3.peg.1388"/>
<proteinExistence type="predicted"/>
<evidence type="ECO:0000259" key="1">
    <source>
        <dbReference type="Pfam" id="PF05065"/>
    </source>
</evidence>
<sequence>MAVLSKGTLFPEVLVSDLISKVQGRSSLAKLSTQKPIPFNGLKEFVFSMDNEIDIVAENGQKTEGGISLDVIKVVPIKVEYGARVSDEFIYASEEEQINILKAFNDGYSKKLAKGIDIMAFHGFNPRTKAASDIIGTNCFDKKVTQTVTFDGSKPDLAIESAVDLVEGAEGDVTGLAIDTTFRAALAKETVDGEGKGVRLYPELRWGGNPGNLNGVNLDVNRTVANGGTTKAYLGDFANMFKWGYAKQIPLEVIKYGDPDNSGKDLKGYNQVYLRAETYIGWGILSPEHFAIIKGA</sequence>
<name>A0A133KDJ4_9FIRM</name>
<protein>
    <recommendedName>
        <fullName evidence="1">Phage capsid-like C-terminal domain-containing protein</fullName>
    </recommendedName>
</protein>
<dbReference type="SUPFAM" id="SSF56563">
    <property type="entry name" value="Major capsid protein gp5"/>
    <property type="match status" value="1"/>
</dbReference>
<dbReference type="STRING" id="33036.HMPREF3200_01401"/>
<reference evidence="3" key="1">
    <citation type="submission" date="2016-01" db="EMBL/GenBank/DDBJ databases">
        <authorList>
            <person name="Mitreva M."/>
            <person name="Pepin K.H."/>
            <person name="Mihindukulasuriya K.A."/>
            <person name="Fulton R."/>
            <person name="Fronick C."/>
            <person name="O'Laughlin M."/>
            <person name="Miner T."/>
            <person name="Herter B."/>
            <person name="Rosa B.A."/>
            <person name="Cordes M."/>
            <person name="Tomlinson C."/>
            <person name="Wollam A."/>
            <person name="Palsikar V.B."/>
            <person name="Mardis E.R."/>
            <person name="Wilson R.K."/>
        </authorList>
    </citation>
    <scope>NUCLEOTIDE SEQUENCE [LARGE SCALE GENOMIC DNA]</scope>
    <source>
        <strain evidence="3">MJR8151</strain>
    </source>
</reference>
<dbReference type="InterPro" id="IPR054612">
    <property type="entry name" value="Phage_capsid-like_C"/>
</dbReference>
<gene>
    <name evidence="2" type="ORF">HMPREF3200_01401</name>
</gene>
<accession>A0A133KDJ4</accession>
<dbReference type="Proteomes" id="UP000070383">
    <property type="component" value="Unassembled WGS sequence"/>
</dbReference>
<comment type="caution">
    <text evidence="2">The sequence shown here is derived from an EMBL/GenBank/DDBJ whole genome shotgun (WGS) entry which is preliminary data.</text>
</comment>
<dbReference type="OrthoDB" id="3194758at2"/>
<evidence type="ECO:0000313" key="3">
    <source>
        <dbReference type="Proteomes" id="UP000070383"/>
    </source>
</evidence>
<dbReference type="EMBL" id="LRPM01000048">
    <property type="protein sequence ID" value="KWZ77580.1"/>
    <property type="molecule type" value="Genomic_DNA"/>
</dbReference>